<comment type="caution">
    <text evidence="1">The sequence shown here is derived from an EMBL/GenBank/DDBJ whole genome shotgun (WGS) entry which is preliminary data.</text>
</comment>
<keyword evidence="2" id="KW-1185">Reference proteome</keyword>
<dbReference type="EMBL" id="RQHF01000014">
    <property type="protein sequence ID" value="TGM58482.1"/>
    <property type="molecule type" value="Genomic_DNA"/>
</dbReference>
<protein>
    <submittedName>
        <fullName evidence="1">Uncharacterized protein</fullName>
    </submittedName>
</protein>
<organism evidence="1 2">
    <name type="scientific">Leptospira vanthielii</name>
    <dbReference type="NCBI Taxonomy" id="293085"/>
    <lineage>
        <taxon>Bacteria</taxon>
        <taxon>Pseudomonadati</taxon>
        <taxon>Spirochaetota</taxon>
        <taxon>Spirochaetia</taxon>
        <taxon>Leptospirales</taxon>
        <taxon>Leptospiraceae</taxon>
        <taxon>Leptospira</taxon>
    </lineage>
</organism>
<proteinExistence type="predicted"/>
<sequence length="199" mass="23841">MKIIYSDKTYYTTSQFFDITFACDQWYYTPELFNGNTLAEDDCTKLVDKKIKIIGENQKSYIGYFSDDLLIFSSKILVNNRLSTDKIVYQICKNVLYTYTNSENFKNSNKFLRSTYYPNEFTGYCFELHSNLLFIKKEFQIREQEYIFNIRSSLVYLTFHKKFEPDKNQRFILKVLGWKEYLSSSGSEKYPHYLALQLE</sequence>
<accession>A0ABY2NQA6</accession>
<name>A0ABY2NQA6_9LEPT</name>
<reference evidence="2" key="1">
    <citation type="journal article" date="2019" name="PLoS Negl. Trop. Dis.">
        <title>Revisiting the worldwide diversity of Leptospira species in the environment.</title>
        <authorList>
            <person name="Vincent A.T."/>
            <person name="Schiettekatte O."/>
            <person name="Bourhy P."/>
            <person name="Veyrier F.J."/>
            <person name="Picardeau M."/>
        </authorList>
    </citation>
    <scope>NUCLEOTIDE SEQUENCE [LARGE SCALE GENOMIC DNA]</scope>
    <source>
        <strain evidence="2">201601955</strain>
    </source>
</reference>
<gene>
    <name evidence="1" type="ORF">EHQ95_07050</name>
</gene>
<evidence type="ECO:0000313" key="2">
    <source>
        <dbReference type="Proteomes" id="UP000298112"/>
    </source>
</evidence>
<evidence type="ECO:0000313" key="1">
    <source>
        <dbReference type="EMBL" id="TGM58482.1"/>
    </source>
</evidence>
<dbReference type="RefSeq" id="WP_135658014.1">
    <property type="nucleotide sequence ID" value="NZ_RQHF01000014.1"/>
</dbReference>
<dbReference type="Proteomes" id="UP000298112">
    <property type="component" value="Unassembled WGS sequence"/>
</dbReference>